<accession>A0A6N9TP89</accession>
<comment type="caution">
    <text evidence="2">The sequence shown here is derived from an EMBL/GenBank/DDBJ whole genome shotgun (WGS) entry which is preliminary data.</text>
</comment>
<organism evidence="2 3">
    <name type="scientific">Dissulfurirhabdus thermomarina</name>
    <dbReference type="NCBI Taxonomy" id="1765737"/>
    <lineage>
        <taxon>Bacteria</taxon>
        <taxon>Deltaproteobacteria</taxon>
        <taxon>Dissulfurirhabdaceae</taxon>
        <taxon>Dissulfurirhabdus</taxon>
    </lineage>
</organism>
<dbReference type="Proteomes" id="UP000469346">
    <property type="component" value="Unassembled WGS sequence"/>
</dbReference>
<name>A0A6N9TP89_DISTH</name>
<keyword evidence="3" id="KW-1185">Reference proteome</keyword>
<evidence type="ECO:0000259" key="1">
    <source>
        <dbReference type="Pfam" id="PF07238"/>
    </source>
</evidence>
<dbReference type="InterPro" id="IPR009875">
    <property type="entry name" value="PilZ_domain"/>
</dbReference>
<dbReference type="RefSeq" id="WP_163299193.1">
    <property type="nucleotide sequence ID" value="NZ_JAAGRR010000117.1"/>
</dbReference>
<gene>
    <name evidence="2" type="ORF">G3N55_09500</name>
</gene>
<protein>
    <submittedName>
        <fullName evidence="2">PilZ domain-containing protein</fullName>
    </submittedName>
</protein>
<sequence length="111" mass="12600">MSEAPSLDKRRAERVKVQLELSFADGRRFCTGELRDISSTGAGVEALEGCPRGTRLTLVLPLRPPVKLQGEIQWVVQDGLHYRMGIRFLGIGPAEEREIKRLVEDLKWSRR</sequence>
<dbReference type="Pfam" id="PF07238">
    <property type="entry name" value="PilZ"/>
    <property type="match status" value="1"/>
</dbReference>
<evidence type="ECO:0000313" key="2">
    <source>
        <dbReference type="EMBL" id="NDY43075.1"/>
    </source>
</evidence>
<dbReference type="SUPFAM" id="SSF141371">
    <property type="entry name" value="PilZ domain-like"/>
    <property type="match status" value="1"/>
</dbReference>
<dbReference type="EMBL" id="JAAGRR010000117">
    <property type="protein sequence ID" value="NDY43075.1"/>
    <property type="molecule type" value="Genomic_DNA"/>
</dbReference>
<dbReference type="Gene3D" id="2.40.10.220">
    <property type="entry name" value="predicted glycosyltransferase like domains"/>
    <property type="match status" value="1"/>
</dbReference>
<reference evidence="2 3" key="1">
    <citation type="submission" date="2020-02" db="EMBL/GenBank/DDBJ databases">
        <title>Comparative genomics of sulfur disproportionating microorganisms.</title>
        <authorList>
            <person name="Ward L.M."/>
            <person name="Bertran E."/>
            <person name="Johnston D.T."/>
        </authorList>
    </citation>
    <scope>NUCLEOTIDE SEQUENCE [LARGE SCALE GENOMIC DNA]</scope>
    <source>
        <strain evidence="2 3">DSM 100025</strain>
    </source>
</reference>
<evidence type="ECO:0000313" key="3">
    <source>
        <dbReference type="Proteomes" id="UP000469346"/>
    </source>
</evidence>
<dbReference type="AlphaFoldDB" id="A0A6N9TP89"/>
<proteinExistence type="predicted"/>
<dbReference type="GO" id="GO:0035438">
    <property type="term" value="F:cyclic-di-GMP binding"/>
    <property type="evidence" value="ECO:0007669"/>
    <property type="project" value="InterPro"/>
</dbReference>
<feature type="domain" description="PilZ" evidence="1">
    <location>
        <begin position="8"/>
        <end position="104"/>
    </location>
</feature>